<dbReference type="OrthoDB" id="3682397at2759"/>
<sequence length="206" mass="22623">MKSLLLFSLLPHAFLAQGHEPLHQTAPYHNAELTCNNGYNLAFSCAQDASDVKDCTCTCSNGLTFTYPHLSLWGNGLTANASRLPSPPCLGELIQDWTQMKLPHEANTREPSSTEHTYVNNKEDSILLVADSPARLGETSGDGKLDNFDCGMAKNCMENYGGSFGIAQSWDAVGQSYRKVQTLLKWIGQLSSLQTLQLYYFAALHS</sequence>
<proteinExistence type="predicted"/>
<evidence type="ECO:0000313" key="3">
    <source>
        <dbReference type="Proteomes" id="UP000244855"/>
    </source>
</evidence>
<feature type="signal peptide" evidence="1">
    <location>
        <begin position="1"/>
        <end position="18"/>
    </location>
</feature>
<evidence type="ECO:0000313" key="2">
    <source>
        <dbReference type="EMBL" id="PVI08326.1"/>
    </source>
</evidence>
<protein>
    <recommendedName>
        <fullName evidence="4">Cyanovirin-N domain-containing protein</fullName>
    </recommendedName>
</protein>
<keyword evidence="3" id="KW-1185">Reference proteome</keyword>
<name>A0A2V1EDB3_9PLEO</name>
<dbReference type="EMBL" id="KZ805300">
    <property type="protein sequence ID" value="PVI08326.1"/>
    <property type="molecule type" value="Genomic_DNA"/>
</dbReference>
<feature type="chain" id="PRO_5016128452" description="Cyanovirin-N domain-containing protein" evidence="1">
    <location>
        <begin position="19"/>
        <end position="206"/>
    </location>
</feature>
<dbReference type="Proteomes" id="UP000244855">
    <property type="component" value="Unassembled WGS sequence"/>
</dbReference>
<evidence type="ECO:0008006" key="4">
    <source>
        <dbReference type="Google" id="ProtNLM"/>
    </source>
</evidence>
<accession>A0A2V1EDB3</accession>
<organism evidence="2 3">
    <name type="scientific">Periconia macrospinosa</name>
    <dbReference type="NCBI Taxonomy" id="97972"/>
    <lineage>
        <taxon>Eukaryota</taxon>
        <taxon>Fungi</taxon>
        <taxon>Dikarya</taxon>
        <taxon>Ascomycota</taxon>
        <taxon>Pezizomycotina</taxon>
        <taxon>Dothideomycetes</taxon>
        <taxon>Pleosporomycetidae</taxon>
        <taxon>Pleosporales</taxon>
        <taxon>Massarineae</taxon>
        <taxon>Periconiaceae</taxon>
        <taxon>Periconia</taxon>
    </lineage>
</organism>
<dbReference type="STRING" id="97972.A0A2V1EDB3"/>
<keyword evidence="1" id="KW-0732">Signal</keyword>
<gene>
    <name evidence="2" type="ORF">DM02DRAFT_621212</name>
</gene>
<evidence type="ECO:0000256" key="1">
    <source>
        <dbReference type="SAM" id="SignalP"/>
    </source>
</evidence>
<reference evidence="2 3" key="1">
    <citation type="journal article" date="2018" name="Sci. Rep.">
        <title>Comparative genomics provides insights into the lifestyle and reveals functional heterogeneity of dark septate endophytic fungi.</title>
        <authorList>
            <person name="Knapp D.G."/>
            <person name="Nemeth J.B."/>
            <person name="Barry K."/>
            <person name="Hainaut M."/>
            <person name="Henrissat B."/>
            <person name="Johnson J."/>
            <person name="Kuo A."/>
            <person name="Lim J.H.P."/>
            <person name="Lipzen A."/>
            <person name="Nolan M."/>
            <person name="Ohm R.A."/>
            <person name="Tamas L."/>
            <person name="Grigoriev I.V."/>
            <person name="Spatafora J.W."/>
            <person name="Nagy L.G."/>
            <person name="Kovacs G.M."/>
        </authorList>
    </citation>
    <scope>NUCLEOTIDE SEQUENCE [LARGE SCALE GENOMIC DNA]</scope>
    <source>
        <strain evidence="2 3">DSE2036</strain>
    </source>
</reference>
<dbReference type="AlphaFoldDB" id="A0A2V1EDB3"/>